<gene>
    <name evidence="6" type="ORF">ACFFTP_10275</name>
</gene>
<evidence type="ECO:0000259" key="5">
    <source>
        <dbReference type="PROSITE" id="PS50043"/>
    </source>
</evidence>
<evidence type="ECO:0000313" key="7">
    <source>
        <dbReference type="Proteomes" id="UP001589716"/>
    </source>
</evidence>
<protein>
    <submittedName>
        <fullName evidence="6">LuxR C-terminal-related transcriptional regulator</fullName>
    </submittedName>
</protein>
<proteinExistence type="predicted"/>
<dbReference type="SUPFAM" id="SSF46894">
    <property type="entry name" value="C-terminal effector domain of the bipartite response regulators"/>
    <property type="match status" value="1"/>
</dbReference>
<comment type="caution">
    <text evidence="6">The sequence shown here is derived from an EMBL/GenBank/DDBJ whole genome shotgun (WGS) entry which is preliminary data.</text>
</comment>
<dbReference type="Proteomes" id="UP001589716">
    <property type="component" value="Unassembled WGS sequence"/>
</dbReference>
<dbReference type="InterPro" id="IPR036388">
    <property type="entry name" value="WH-like_DNA-bd_sf"/>
</dbReference>
<evidence type="ECO:0000256" key="3">
    <source>
        <dbReference type="ARBA" id="ARBA00023163"/>
    </source>
</evidence>
<evidence type="ECO:0000256" key="1">
    <source>
        <dbReference type="ARBA" id="ARBA00023015"/>
    </source>
</evidence>
<dbReference type="InterPro" id="IPR036890">
    <property type="entry name" value="HATPase_C_sf"/>
</dbReference>
<feature type="region of interest" description="Disordered" evidence="4">
    <location>
        <begin position="1"/>
        <end position="41"/>
    </location>
</feature>
<keyword evidence="3" id="KW-0804">Transcription</keyword>
<dbReference type="PRINTS" id="PR00038">
    <property type="entry name" value="HTHLUXR"/>
</dbReference>
<keyword evidence="2" id="KW-0238">DNA-binding</keyword>
<dbReference type="SMART" id="SM00421">
    <property type="entry name" value="HTH_LUXR"/>
    <property type="match status" value="1"/>
</dbReference>
<feature type="domain" description="HTH luxR-type" evidence="5">
    <location>
        <begin position="398"/>
        <end position="463"/>
    </location>
</feature>
<dbReference type="Gene3D" id="1.10.10.10">
    <property type="entry name" value="Winged helix-like DNA-binding domain superfamily/Winged helix DNA-binding domain"/>
    <property type="match status" value="1"/>
</dbReference>
<dbReference type="CDD" id="cd06170">
    <property type="entry name" value="LuxR_C_like"/>
    <property type="match status" value="1"/>
</dbReference>
<evidence type="ECO:0000256" key="2">
    <source>
        <dbReference type="ARBA" id="ARBA00023125"/>
    </source>
</evidence>
<name>A0ABV5QM61_9ACTN</name>
<evidence type="ECO:0000313" key="6">
    <source>
        <dbReference type="EMBL" id="MFB9554576.1"/>
    </source>
</evidence>
<dbReference type="PROSITE" id="PS50043">
    <property type="entry name" value="HTH_LUXR_2"/>
    <property type="match status" value="1"/>
</dbReference>
<dbReference type="PROSITE" id="PS00622">
    <property type="entry name" value="HTH_LUXR_1"/>
    <property type="match status" value="1"/>
</dbReference>
<accession>A0ABV5QM61</accession>
<organism evidence="6 7">
    <name type="scientific">Streptomyces roseoviridis</name>
    <dbReference type="NCBI Taxonomy" id="67361"/>
    <lineage>
        <taxon>Bacteria</taxon>
        <taxon>Bacillati</taxon>
        <taxon>Actinomycetota</taxon>
        <taxon>Actinomycetes</taxon>
        <taxon>Kitasatosporales</taxon>
        <taxon>Streptomycetaceae</taxon>
        <taxon>Streptomyces</taxon>
    </lineage>
</organism>
<dbReference type="EMBL" id="JBHMCT010000007">
    <property type="protein sequence ID" value="MFB9554576.1"/>
    <property type="molecule type" value="Genomic_DNA"/>
</dbReference>
<dbReference type="SUPFAM" id="SSF55874">
    <property type="entry name" value="ATPase domain of HSP90 chaperone/DNA topoisomerase II/histidine kinase"/>
    <property type="match status" value="1"/>
</dbReference>
<evidence type="ECO:0000256" key="4">
    <source>
        <dbReference type="SAM" id="MobiDB-lite"/>
    </source>
</evidence>
<dbReference type="PANTHER" id="PTHR44688:SF16">
    <property type="entry name" value="DNA-BINDING TRANSCRIPTIONAL ACTIVATOR DEVR_DOSR"/>
    <property type="match status" value="1"/>
</dbReference>
<dbReference type="Pfam" id="PF00196">
    <property type="entry name" value="GerE"/>
    <property type="match status" value="1"/>
</dbReference>
<keyword evidence="1" id="KW-0805">Transcription regulation</keyword>
<dbReference type="Gene3D" id="3.30.565.10">
    <property type="entry name" value="Histidine kinase-like ATPase, C-terminal domain"/>
    <property type="match status" value="1"/>
</dbReference>
<keyword evidence="7" id="KW-1185">Reference proteome</keyword>
<dbReference type="PANTHER" id="PTHR44688">
    <property type="entry name" value="DNA-BINDING TRANSCRIPTIONAL ACTIVATOR DEVR_DOSR"/>
    <property type="match status" value="1"/>
</dbReference>
<reference evidence="6 7" key="1">
    <citation type="submission" date="2024-09" db="EMBL/GenBank/DDBJ databases">
        <authorList>
            <person name="Sun Q."/>
            <person name="Mori K."/>
        </authorList>
    </citation>
    <scope>NUCLEOTIDE SEQUENCE [LARGE SCALE GENOMIC DNA]</scope>
    <source>
        <strain evidence="6 7">JCM 4414</strain>
    </source>
</reference>
<sequence length="463" mass="48438">MEATAEFVPELVPEPVPELSPGTASEPPAAPAAPTAPARELSAEHATVQALLAVHDIIRQPLGEILPRLSQTLAPLIPHLAAAELSTHCAHSPFKRTGDPGLPFTAAELTPLLAAGIPGRPWQGRATVGGTERAVIAVRSDATPRGSVLVLVREDGAAPAAAAELAVAQALWDLVTSHFDRFASEAVPGALARARAAADTRARVTAELTTAHAAALSGLLGVLRSRALDDSSARATATDLAVSALIDLRAESERDRSVAEEPLFEAFARLADALRPMLRHSPVHLELGPPDGPEATRTLPADVAHGARAIVRALLLVVLEQEGVSRVRVGWSLTENELRATVRDDGPGLLDSCPLGAGSVTDRLEVLGGRLDLDAVPGWGTTITATVPLSTPEPPASAMDPLSELGERELEVLTHLALGHRNRQIAQELHISESTVKFHVANILHKLGVGSRGEAAALFHRAA</sequence>
<dbReference type="RefSeq" id="WP_345487165.1">
    <property type="nucleotide sequence ID" value="NZ_BAAAWU010000001.1"/>
</dbReference>
<dbReference type="InterPro" id="IPR000792">
    <property type="entry name" value="Tscrpt_reg_LuxR_C"/>
</dbReference>
<dbReference type="InterPro" id="IPR016032">
    <property type="entry name" value="Sig_transdc_resp-reg_C-effctor"/>
</dbReference>